<evidence type="ECO:0000256" key="1">
    <source>
        <dbReference type="ARBA" id="ARBA00022801"/>
    </source>
</evidence>
<organism evidence="3 4">
    <name type="scientific">Sparassis crispa</name>
    <dbReference type="NCBI Taxonomy" id="139825"/>
    <lineage>
        <taxon>Eukaryota</taxon>
        <taxon>Fungi</taxon>
        <taxon>Dikarya</taxon>
        <taxon>Basidiomycota</taxon>
        <taxon>Agaricomycotina</taxon>
        <taxon>Agaricomycetes</taxon>
        <taxon>Polyporales</taxon>
        <taxon>Sparassidaceae</taxon>
        <taxon>Sparassis</taxon>
    </lineage>
</organism>
<dbReference type="InterPro" id="IPR029058">
    <property type="entry name" value="AB_hydrolase_fold"/>
</dbReference>
<keyword evidence="1 3" id="KW-0378">Hydrolase</keyword>
<keyword evidence="4" id="KW-1185">Reference proteome</keyword>
<dbReference type="OrthoDB" id="2498029at2759"/>
<dbReference type="STRING" id="139825.A0A401H6T3"/>
<proteinExistence type="predicted"/>
<dbReference type="SUPFAM" id="SSF53474">
    <property type="entry name" value="alpha/beta-Hydrolases"/>
    <property type="match status" value="1"/>
</dbReference>
<name>A0A401H6T3_9APHY</name>
<dbReference type="GeneID" id="38787062"/>
<dbReference type="Gene3D" id="3.40.50.1820">
    <property type="entry name" value="alpha/beta hydrolase"/>
    <property type="match status" value="1"/>
</dbReference>
<accession>A0A401H6T3</accession>
<dbReference type="InterPro" id="IPR050261">
    <property type="entry name" value="FrsA_esterase"/>
</dbReference>
<dbReference type="InParanoid" id="A0A401H6T3"/>
<dbReference type="GO" id="GO:0016788">
    <property type="term" value="F:hydrolase activity, acting on ester bonds"/>
    <property type="evidence" value="ECO:0007669"/>
    <property type="project" value="UniProtKB-ARBA"/>
</dbReference>
<evidence type="ECO:0000313" key="4">
    <source>
        <dbReference type="Proteomes" id="UP000287166"/>
    </source>
</evidence>
<dbReference type="EMBL" id="BFAD01000018">
    <property type="protein sequence ID" value="GBE90145.1"/>
    <property type="molecule type" value="Genomic_DNA"/>
</dbReference>
<reference evidence="3 4" key="1">
    <citation type="journal article" date="2018" name="Sci. Rep.">
        <title>Genome sequence of the cauliflower mushroom Sparassis crispa (Hanabiratake) and its association with beneficial usage.</title>
        <authorList>
            <person name="Kiyama R."/>
            <person name="Furutani Y."/>
            <person name="Kawaguchi K."/>
            <person name="Nakanishi T."/>
        </authorList>
    </citation>
    <scope>NUCLEOTIDE SEQUENCE [LARGE SCALE GENOMIC DNA]</scope>
</reference>
<dbReference type="PANTHER" id="PTHR22946:SF9">
    <property type="entry name" value="POLYKETIDE TRANSFERASE AF380"/>
    <property type="match status" value="1"/>
</dbReference>
<comment type="caution">
    <text evidence="3">The sequence shown here is derived from an EMBL/GenBank/DDBJ whole genome shotgun (WGS) entry which is preliminary data.</text>
</comment>
<dbReference type="AlphaFoldDB" id="A0A401H6T3"/>
<dbReference type="RefSeq" id="XP_027621058.1">
    <property type="nucleotide sequence ID" value="XM_027765257.1"/>
</dbReference>
<dbReference type="Gene3D" id="1.10.10.800">
    <property type="match status" value="1"/>
</dbReference>
<dbReference type="PANTHER" id="PTHR22946">
    <property type="entry name" value="DIENELACTONE HYDROLASE DOMAIN-CONTAINING PROTEIN-RELATED"/>
    <property type="match status" value="1"/>
</dbReference>
<dbReference type="Pfam" id="PF02129">
    <property type="entry name" value="Peptidase_S15"/>
    <property type="match status" value="1"/>
</dbReference>
<feature type="domain" description="Xaa-Pro dipeptidyl-peptidase-like" evidence="2">
    <location>
        <begin position="21"/>
        <end position="143"/>
    </location>
</feature>
<gene>
    <name evidence="3" type="ORF">SCP_1801690</name>
</gene>
<dbReference type="InterPro" id="IPR000383">
    <property type="entry name" value="Xaa-Pro-like_dom"/>
</dbReference>
<evidence type="ECO:0000259" key="2">
    <source>
        <dbReference type="Pfam" id="PF02129"/>
    </source>
</evidence>
<dbReference type="Proteomes" id="UP000287166">
    <property type="component" value="Unassembled WGS sequence"/>
</dbReference>
<sequence length="301" mass="33129">MSDGFTKATWKIPSVTPEWNLDAWCYLPDQHSKPCPVIIMAHGFSANKLMSLAPYAEAFAKLGYAAVVFDYRRWGASDGQPRNCLYVSEQLEDYRTVIKYCRQRSEFDPQRVILWGTSFAGGHAVKLASEADLNILAAISQCPYLGAGLPLALNYGFIMTSVYAILDHVKQMVGLAPIYIPGCAKPGKIGGLTTPGTYEDMHKLVRDPSDYPNQVSASSMLEFAFYKPIATVGRIACPVLIVGLEHDNLCLINGPVDAARASDKVELLRLDGAHFDPYPGMPFHEESLSAQLTFLQKHVPP</sequence>
<evidence type="ECO:0000313" key="3">
    <source>
        <dbReference type="EMBL" id="GBE90145.1"/>
    </source>
</evidence>
<protein>
    <submittedName>
        <fullName evidence="3">Alpha/beta-hydrolase</fullName>
    </submittedName>
</protein>